<evidence type="ECO:0000313" key="2">
    <source>
        <dbReference type="EMBL" id="CAD9547414.1"/>
    </source>
</evidence>
<dbReference type="EMBL" id="HBGU01080169">
    <property type="protein sequence ID" value="CAD9547414.1"/>
    <property type="molecule type" value="Transcribed_RNA"/>
</dbReference>
<reference evidence="2" key="1">
    <citation type="submission" date="2021-01" db="EMBL/GenBank/DDBJ databases">
        <authorList>
            <person name="Corre E."/>
            <person name="Pelletier E."/>
            <person name="Niang G."/>
            <person name="Scheremetjew M."/>
            <person name="Finn R."/>
            <person name="Kale V."/>
            <person name="Holt S."/>
            <person name="Cochrane G."/>
            <person name="Meng A."/>
            <person name="Brown T."/>
            <person name="Cohen L."/>
        </authorList>
    </citation>
    <scope>NUCLEOTIDE SEQUENCE</scope>
    <source>
        <strain evidence="2">UTEX LB 985</strain>
    </source>
</reference>
<feature type="signal peptide" evidence="1">
    <location>
        <begin position="1"/>
        <end position="28"/>
    </location>
</feature>
<accession>A0A7S2JIQ9</accession>
<keyword evidence="1" id="KW-0732">Signal</keyword>
<feature type="chain" id="PRO_5031436966" description="Secreted protein" evidence="1">
    <location>
        <begin position="29"/>
        <end position="107"/>
    </location>
</feature>
<gene>
    <name evidence="2" type="ORF">CBRE1094_LOCUS43774</name>
</gene>
<evidence type="ECO:0000256" key="1">
    <source>
        <dbReference type="SAM" id="SignalP"/>
    </source>
</evidence>
<proteinExistence type="predicted"/>
<protein>
    <recommendedName>
        <fullName evidence="3">Secreted protein</fullName>
    </recommendedName>
</protein>
<name>A0A7S2JIQ9_9EUKA</name>
<sequence>MAILLAPPAASIGCCLVLLLDWMGPIEACTLLVPLAWPVVQHLPLMERWSWVERCRFRLSEPALCVAEVGWEGIVAAHGAPRALWVAVAQRYVCVHVCAALACEEQL</sequence>
<organism evidence="2">
    <name type="scientific">Haptolina brevifila</name>
    <dbReference type="NCBI Taxonomy" id="156173"/>
    <lineage>
        <taxon>Eukaryota</taxon>
        <taxon>Haptista</taxon>
        <taxon>Haptophyta</taxon>
        <taxon>Prymnesiophyceae</taxon>
        <taxon>Prymnesiales</taxon>
        <taxon>Prymnesiaceae</taxon>
        <taxon>Haptolina</taxon>
    </lineage>
</organism>
<evidence type="ECO:0008006" key="3">
    <source>
        <dbReference type="Google" id="ProtNLM"/>
    </source>
</evidence>
<dbReference type="AlphaFoldDB" id="A0A7S2JIQ9"/>